<evidence type="ECO:0000313" key="2">
    <source>
        <dbReference type="EMBL" id="OSS41926.1"/>
    </source>
</evidence>
<reference evidence="2 3" key="1">
    <citation type="journal article" date="2017" name="Front. Microbiol.">
        <title>Genome Sequence of Desulfurella amilsii Strain TR1 and Comparative Genomics of Desulfurellaceae Family.</title>
        <authorList>
            <person name="Florentino A.P."/>
            <person name="Stams A.J."/>
            <person name="Sanchez-Andrea I."/>
        </authorList>
    </citation>
    <scope>NUCLEOTIDE SEQUENCE [LARGE SCALE GENOMIC DNA]</scope>
    <source>
        <strain evidence="2 3">TR1</strain>
    </source>
</reference>
<dbReference type="InterPro" id="IPR027623">
    <property type="entry name" value="AmmeMemoSam_A"/>
</dbReference>
<dbReference type="SUPFAM" id="SSF143447">
    <property type="entry name" value="AMMECR1-like"/>
    <property type="match status" value="1"/>
</dbReference>
<dbReference type="RefSeq" id="WP_086034181.1">
    <property type="nucleotide sequence ID" value="NZ_MDSU01000018.1"/>
</dbReference>
<organism evidence="2 3">
    <name type="scientific">Desulfurella amilsii</name>
    <dbReference type="NCBI Taxonomy" id="1562698"/>
    <lineage>
        <taxon>Bacteria</taxon>
        <taxon>Pseudomonadati</taxon>
        <taxon>Campylobacterota</taxon>
        <taxon>Desulfurellia</taxon>
        <taxon>Desulfurellales</taxon>
        <taxon>Desulfurellaceae</taxon>
        <taxon>Desulfurella</taxon>
    </lineage>
</organism>
<dbReference type="InterPro" id="IPR023473">
    <property type="entry name" value="AMMECR1"/>
</dbReference>
<dbReference type="OrthoDB" id="9782820at2"/>
<dbReference type="Gene3D" id="3.30.1490.150">
    <property type="entry name" value="Hypothetical protein ph0010, domain 2"/>
    <property type="match status" value="1"/>
</dbReference>
<dbReference type="PANTHER" id="PTHR13016">
    <property type="entry name" value="AMMECR1 HOMOLOG"/>
    <property type="match status" value="1"/>
</dbReference>
<dbReference type="InterPro" id="IPR023472">
    <property type="entry name" value="Uncharacterised_MJ0810"/>
</dbReference>
<dbReference type="STRING" id="1562698.DESAMIL20_1479"/>
<name>A0A1X4XWL6_9BACT</name>
<dbReference type="HAMAP" id="MF_00645">
    <property type="entry name" value="AMMECR1"/>
    <property type="match status" value="1"/>
</dbReference>
<dbReference type="NCBIfam" id="TIGR00296">
    <property type="entry name" value="TIGR00296 family protein"/>
    <property type="match status" value="1"/>
</dbReference>
<dbReference type="InterPro" id="IPR002733">
    <property type="entry name" value="AMMECR1_domain"/>
</dbReference>
<dbReference type="Gene3D" id="3.30.700.20">
    <property type="entry name" value="Hypothetical protein ph0010, domain 1"/>
    <property type="match status" value="1"/>
</dbReference>
<gene>
    <name evidence="2" type="ORF">DESAMIL20_1479</name>
</gene>
<comment type="caution">
    <text evidence="2">The sequence shown here is derived from an EMBL/GenBank/DDBJ whole genome shotgun (WGS) entry which is preliminary data.</text>
</comment>
<dbReference type="NCBIfam" id="TIGR04335">
    <property type="entry name" value="AmmeMemoSam_A"/>
    <property type="match status" value="1"/>
</dbReference>
<dbReference type="InterPro" id="IPR027485">
    <property type="entry name" value="AMMECR1_N"/>
</dbReference>
<proteinExistence type="inferred from homology"/>
<accession>A0A1X4XWL6</accession>
<dbReference type="Proteomes" id="UP000194141">
    <property type="component" value="Unassembled WGS sequence"/>
</dbReference>
<dbReference type="Pfam" id="PF01871">
    <property type="entry name" value="AMMECR1"/>
    <property type="match status" value="1"/>
</dbReference>
<protein>
    <submittedName>
        <fullName evidence="2">Putative ACR</fullName>
    </submittedName>
</protein>
<evidence type="ECO:0000259" key="1">
    <source>
        <dbReference type="PROSITE" id="PS51112"/>
    </source>
</evidence>
<dbReference type="EMBL" id="MDSU01000018">
    <property type="protein sequence ID" value="OSS41926.1"/>
    <property type="molecule type" value="Genomic_DNA"/>
</dbReference>
<feature type="domain" description="AMMECR1" evidence="1">
    <location>
        <begin position="10"/>
        <end position="202"/>
    </location>
</feature>
<dbReference type="AlphaFoldDB" id="A0A1X4XWL6"/>
<dbReference type="PROSITE" id="PS51112">
    <property type="entry name" value="AMMECR1"/>
    <property type="match status" value="1"/>
</dbReference>
<keyword evidence="3" id="KW-1185">Reference proteome</keyword>
<dbReference type="PANTHER" id="PTHR13016:SF0">
    <property type="entry name" value="AMME SYNDROME CANDIDATE GENE 1 PROTEIN"/>
    <property type="match status" value="1"/>
</dbReference>
<sequence>MNSVPKFSLEEGKFLVKLARQSVEYFLKNKKYLPIPHTYPENLNKTVGIFITLSTFPGENLRGCIGYPYAFGPLIELCVSASTKAACEDPRFECVSTKELDNIVFEVTILSPMILLDQNKPFEEQIEIGRDGLLVTCDTYGKSGLLLPQVAVEWGFDKKKFLKEVCRKASLNDNCINDRNCKFYRFESQIFKEVSPNSDIKEEVLNERNI</sequence>
<evidence type="ECO:0000313" key="3">
    <source>
        <dbReference type="Proteomes" id="UP000194141"/>
    </source>
</evidence>
<dbReference type="InterPro" id="IPR036071">
    <property type="entry name" value="AMMECR1_dom_sf"/>
</dbReference>